<dbReference type="GO" id="GO:0008270">
    <property type="term" value="F:zinc ion binding"/>
    <property type="evidence" value="ECO:0007669"/>
    <property type="project" value="InterPro"/>
</dbReference>
<evidence type="ECO:0000256" key="8">
    <source>
        <dbReference type="SAM" id="Coils"/>
    </source>
</evidence>
<keyword evidence="2" id="KW-0479">Metal-binding</keyword>
<evidence type="ECO:0000256" key="4">
    <source>
        <dbReference type="ARBA" id="ARBA00023015"/>
    </source>
</evidence>
<dbReference type="Proteomes" id="UP000077266">
    <property type="component" value="Unassembled WGS sequence"/>
</dbReference>
<evidence type="ECO:0000256" key="5">
    <source>
        <dbReference type="ARBA" id="ARBA00023125"/>
    </source>
</evidence>
<name>A0A166NGP6_EXIGL</name>
<evidence type="ECO:0000259" key="9">
    <source>
        <dbReference type="PROSITE" id="PS50048"/>
    </source>
</evidence>
<keyword evidence="4" id="KW-0805">Transcription regulation</keyword>
<feature type="domain" description="Zn(2)-C6 fungal-type" evidence="9">
    <location>
        <begin position="43"/>
        <end position="73"/>
    </location>
</feature>
<dbReference type="AlphaFoldDB" id="A0A166NGP6"/>
<accession>A0A166NGP6</accession>
<sequence length="169" mass="18417">MAGAKQTPPLIHRPAPMKIPTDKASVAYDANLSPRTVARTRLACTECRTRKYKCDGKSPTCSSCEMRGTECAYPAPEDRKRVPYKTMLQEMAKQIATLEAKAEEDKFKLDQQEARILLLESRLASGDSIVGLPLASAYGTSSASRLTCTIPGLCSCGGLGRRAFRNSTR</sequence>
<dbReference type="SMART" id="SM00066">
    <property type="entry name" value="GAL4"/>
    <property type="match status" value="1"/>
</dbReference>
<dbReference type="GO" id="GO:0000981">
    <property type="term" value="F:DNA-binding transcription factor activity, RNA polymerase II-specific"/>
    <property type="evidence" value="ECO:0007669"/>
    <property type="project" value="InterPro"/>
</dbReference>
<gene>
    <name evidence="10" type="ORF">EXIGLDRAFT_480550</name>
</gene>
<dbReference type="GO" id="GO:0005634">
    <property type="term" value="C:nucleus"/>
    <property type="evidence" value="ECO:0007669"/>
    <property type="project" value="UniProtKB-SubCell"/>
</dbReference>
<dbReference type="SUPFAM" id="SSF57701">
    <property type="entry name" value="Zn2/Cys6 DNA-binding domain"/>
    <property type="match status" value="1"/>
</dbReference>
<dbReference type="InterPro" id="IPR036864">
    <property type="entry name" value="Zn2-C6_fun-type_DNA-bd_sf"/>
</dbReference>
<evidence type="ECO:0000256" key="1">
    <source>
        <dbReference type="ARBA" id="ARBA00004123"/>
    </source>
</evidence>
<dbReference type="PANTHER" id="PTHR31313">
    <property type="entry name" value="TY1 ENHANCER ACTIVATOR"/>
    <property type="match status" value="1"/>
</dbReference>
<evidence type="ECO:0000256" key="7">
    <source>
        <dbReference type="ARBA" id="ARBA00023242"/>
    </source>
</evidence>
<dbReference type="GO" id="GO:0003677">
    <property type="term" value="F:DNA binding"/>
    <property type="evidence" value="ECO:0007669"/>
    <property type="project" value="UniProtKB-KW"/>
</dbReference>
<dbReference type="InterPro" id="IPR001138">
    <property type="entry name" value="Zn2Cys6_DnaBD"/>
</dbReference>
<reference evidence="10 11" key="1">
    <citation type="journal article" date="2016" name="Mol. Biol. Evol.">
        <title>Comparative Genomics of Early-Diverging Mushroom-Forming Fungi Provides Insights into the Origins of Lignocellulose Decay Capabilities.</title>
        <authorList>
            <person name="Nagy L.G."/>
            <person name="Riley R."/>
            <person name="Tritt A."/>
            <person name="Adam C."/>
            <person name="Daum C."/>
            <person name="Floudas D."/>
            <person name="Sun H."/>
            <person name="Yadav J.S."/>
            <person name="Pangilinan J."/>
            <person name="Larsson K.H."/>
            <person name="Matsuura K."/>
            <person name="Barry K."/>
            <person name="Labutti K."/>
            <person name="Kuo R."/>
            <person name="Ohm R.A."/>
            <person name="Bhattacharya S.S."/>
            <person name="Shirouzu T."/>
            <person name="Yoshinaga Y."/>
            <person name="Martin F.M."/>
            <person name="Grigoriev I.V."/>
            <person name="Hibbett D.S."/>
        </authorList>
    </citation>
    <scope>NUCLEOTIDE SEQUENCE [LARGE SCALE GENOMIC DNA]</scope>
    <source>
        <strain evidence="10 11">HHB12029</strain>
    </source>
</reference>
<dbReference type="InParanoid" id="A0A166NGP6"/>
<dbReference type="PROSITE" id="PS50048">
    <property type="entry name" value="ZN2_CY6_FUNGAL_2"/>
    <property type="match status" value="1"/>
</dbReference>
<evidence type="ECO:0000256" key="6">
    <source>
        <dbReference type="ARBA" id="ARBA00023163"/>
    </source>
</evidence>
<dbReference type="EMBL" id="KV426673">
    <property type="protein sequence ID" value="KZV79141.1"/>
    <property type="molecule type" value="Genomic_DNA"/>
</dbReference>
<evidence type="ECO:0000256" key="2">
    <source>
        <dbReference type="ARBA" id="ARBA00022723"/>
    </source>
</evidence>
<keyword evidence="11" id="KW-1185">Reference proteome</keyword>
<protein>
    <recommendedName>
        <fullName evidence="9">Zn(2)-C6 fungal-type domain-containing protein</fullName>
    </recommendedName>
</protein>
<comment type="subcellular location">
    <subcellularLocation>
        <location evidence="1">Nucleus</location>
    </subcellularLocation>
</comment>
<evidence type="ECO:0000313" key="10">
    <source>
        <dbReference type="EMBL" id="KZV79141.1"/>
    </source>
</evidence>
<evidence type="ECO:0000256" key="3">
    <source>
        <dbReference type="ARBA" id="ARBA00022833"/>
    </source>
</evidence>
<proteinExistence type="predicted"/>
<dbReference type="CDD" id="cd00067">
    <property type="entry name" value="GAL4"/>
    <property type="match status" value="1"/>
</dbReference>
<dbReference type="PANTHER" id="PTHR31313:SF81">
    <property type="entry name" value="TY1 ENHANCER ACTIVATOR"/>
    <property type="match status" value="1"/>
</dbReference>
<dbReference type="InterPro" id="IPR051615">
    <property type="entry name" value="Transcr_Regulatory_Elem"/>
</dbReference>
<organism evidence="10 11">
    <name type="scientific">Exidia glandulosa HHB12029</name>
    <dbReference type="NCBI Taxonomy" id="1314781"/>
    <lineage>
        <taxon>Eukaryota</taxon>
        <taxon>Fungi</taxon>
        <taxon>Dikarya</taxon>
        <taxon>Basidiomycota</taxon>
        <taxon>Agaricomycotina</taxon>
        <taxon>Agaricomycetes</taxon>
        <taxon>Auriculariales</taxon>
        <taxon>Exidiaceae</taxon>
        <taxon>Exidia</taxon>
    </lineage>
</organism>
<keyword evidence="3" id="KW-0862">Zinc</keyword>
<dbReference type="PROSITE" id="PS00463">
    <property type="entry name" value="ZN2_CY6_FUNGAL_1"/>
    <property type="match status" value="1"/>
</dbReference>
<feature type="coiled-coil region" evidence="8">
    <location>
        <begin position="88"/>
        <end position="115"/>
    </location>
</feature>
<keyword evidence="5" id="KW-0238">DNA-binding</keyword>
<keyword evidence="6" id="KW-0804">Transcription</keyword>
<dbReference type="Pfam" id="PF00172">
    <property type="entry name" value="Zn_clus"/>
    <property type="match status" value="1"/>
</dbReference>
<dbReference type="Gene3D" id="4.10.240.10">
    <property type="entry name" value="Zn(2)-C6 fungal-type DNA-binding domain"/>
    <property type="match status" value="1"/>
</dbReference>
<keyword evidence="8" id="KW-0175">Coiled coil</keyword>
<evidence type="ECO:0000313" key="11">
    <source>
        <dbReference type="Proteomes" id="UP000077266"/>
    </source>
</evidence>
<dbReference type="OrthoDB" id="39175at2759"/>
<keyword evidence="7" id="KW-0539">Nucleus</keyword>